<dbReference type="PANTHER" id="PTHR30011:SF16">
    <property type="entry name" value="C2H2 FINGER DOMAIN TRANSCRIPTION FACTOR (EUROFUNG)-RELATED"/>
    <property type="match status" value="1"/>
</dbReference>
<dbReference type="InterPro" id="IPR016215">
    <property type="entry name" value="NTA_MOA"/>
</dbReference>
<keyword evidence="9" id="KW-1185">Reference proteome</keyword>
<dbReference type="InterPro" id="IPR051260">
    <property type="entry name" value="Diverse_substr_monoxygenases"/>
</dbReference>
<dbReference type="PANTHER" id="PTHR30011">
    <property type="entry name" value="ALKANESULFONATE MONOOXYGENASE-RELATED"/>
    <property type="match status" value="1"/>
</dbReference>
<evidence type="ECO:0000256" key="6">
    <source>
        <dbReference type="SAM" id="MobiDB-lite"/>
    </source>
</evidence>
<comment type="caution">
    <text evidence="8">The sequence shown here is derived from an EMBL/GenBank/DDBJ whole genome shotgun (WGS) entry which is preliminary data.</text>
</comment>
<dbReference type="RefSeq" id="WP_307273253.1">
    <property type="nucleotide sequence ID" value="NZ_JAUSVX010000005.1"/>
</dbReference>
<protein>
    <submittedName>
        <fullName evidence="8">FMN-dependent oxidoreductase (Nitrilotriacetate monooxygenase family)</fullName>
    </submittedName>
</protein>
<feature type="domain" description="Luciferase-like" evidence="7">
    <location>
        <begin position="29"/>
        <end position="385"/>
    </location>
</feature>
<dbReference type="SUPFAM" id="SSF51679">
    <property type="entry name" value="Bacterial luciferase-like"/>
    <property type="match status" value="1"/>
</dbReference>
<dbReference type="NCBIfam" id="TIGR03860">
    <property type="entry name" value="FMN_nitrolo"/>
    <property type="match status" value="1"/>
</dbReference>
<evidence type="ECO:0000259" key="7">
    <source>
        <dbReference type="Pfam" id="PF00296"/>
    </source>
</evidence>
<dbReference type="InterPro" id="IPR011251">
    <property type="entry name" value="Luciferase-like_dom"/>
</dbReference>
<evidence type="ECO:0000256" key="1">
    <source>
        <dbReference type="ARBA" id="ARBA00022630"/>
    </source>
</evidence>
<proteinExistence type="inferred from homology"/>
<organism evidence="8 9">
    <name type="scientific">Labrys wisconsinensis</name>
    <dbReference type="NCBI Taxonomy" id="425677"/>
    <lineage>
        <taxon>Bacteria</taxon>
        <taxon>Pseudomonadati</taxon>
        <taxon>Pseudomonadota</taxon>
        <taxon>Alphaproteobacteria</taxon>
        <taxon>Hyphomicrobiales</taxon>
        <taxon>Xanthobacteraceae</taxon>
        <taxon>Labrys</taxon>
    </lineage>
</organism>
<evidence type="ECO:0000313" key="9">
    <source>
        <dbReference type="Proteomes" id="UP001242480"/>
    </source>
</evidence>
<evidence type="ECO:0000313" key="8">
    <source>
        <dbReference type="EMBL" id="MDQ0469958.1"/>
    </source>
</evidence>
<reference evidence="8 9" key="1">
    <citation type="submission" date="2023-07" db="EMBL/GenBank/DDBJ databases">
        <title>Genomic Encyclopedia of Type Strains, Phase IV (KMG-IV): sequencing the most valuable type-strain genomes for metagenomic binning, comparative biology and taxonomic classification.</title>
        <authorList>
            <person name="Goeker M."/>
        </authorList>
    </citation>
    <scope>NUCLEOTIDE SEQUENCE [LARGE SCALE GENOMIC DNA]</scope>
    <source>
        <strain evidence="8 9">DSM 19619</strain>
    </source>
</reference>
<dbReference type="Pfam" id="PF00296">
    <property type="entry name" value="Bac_luciferase"/>
    <property type="match status" value="1"/>
</dbReference>
<evidence type="ECO:0000256" key="3">
    <source>
        <dbReference type="ARBA" id="ARBA00023002"/>
    </source>
</evidence>
<comment type="similarity">
    <text evidence="5">Belongs to the NtaA/SnaA/DszA monooxygenase family.</text>
</comment>
<keyword evidence="3" id="KW-0560">Oxidoreductase</keyword>
<dbReference type="Gene3D" id="3.20.20.30">
    <property type="entry name" value="Luciferase-like domain"/>
    <property type="match status" value="1"/>
</dbReference>
<evidence type="ECO:0000256" key="2">
    <source>
        <dbReference type="ARBA" id="ARBA00022643"/>
    </source>
</evidence>
<dbReference type="PIRSF" id="PIRSF000337">
    <property type="entry name" value="NTA_MOA"/>
    <property type="match status" value="1"/>
</dbReference>
<dbReference type="Proteomes" id="UP001242480">
    <property type="component" value="Unassembled WGS sequence"/>
</dbReference>
<keyword evidence="4 8" id="KW-0503">Monooxygenase</keyword>
<dbReference type="InterPro" id="IPR036661">
    <property type="entry name" value="Luciferase-like_sf"/>
</dbReference>
<keyword evidence="2" id="KW-0288">FMN</keyword>
<evidence type="ECO:0000256" key="5">
    <source>
        <dbReference type="ARBA" id="ARBA00033748"/>
    </source>
</evidence>
<sequence>MKQIILNQFDMNTPGHIWPGFWRHPRDRMDYLDLAYWQSVAGIAERGLIDSIFFADVFGVYDVYGQSPEAALRAGTQVPINDPTLIIPSMAAATRHLGFGVTSNLSLEPPYLLARRLSTLDHLTKGRIAWNIVTGFLASAARGVGLETIQRHDDRYEVAEEYMDVLYQLWEGSWEDDAVVKDVATGLYTRPDRVHRVDHRGRHFRVDAIALTEPSPQRTPTLYQAGASTRGRAFSARHAETILISGHTKAIVAETVRDIRRQAQAFGRDPRDPKIVLGATIIAAPTTAEARDLYEDYRGHVDARGALTILAGWTGVDFSRYGLDEPIRHIDSPAAQSTLELLTIRSPDRVWTVRDLVAFEPIAGHGPFIVGSGAAVAEELIDWAAATDIDGFNFTRLVMPESLTAIVDLVVPELQSRGAFKRAYAEGTLRRKLQGHDRLPSSHPAGRFQRRRAGAA</sequence>
<accession>A0ABU0J6S5</accession>
<dbReference type="EMBL" id="JAUSVX010000005">
    <property type="protein sequence ID" value="MDQ0469958.1"/>
    <property type="molecule type" value="Genomic_DNA"/>
</dbReference>
<dbReference type="GO" id="GO:0004497">
    <property type="term" value="F:monooxygenase activity"/>
    <property type="evidence" value="ECO:0007669"/>
    <property type="project" value="UniProtKB-KW"/>
</dbReference>
<feature type="region of interest" description="Disordered" evidence="6">
    <location>
        <begin position="434"/>
        <end position="456"/>
    </location>
</feature>
<keyword evidence="1" id="KW-0285">Flavoprotein</keyword>
<gene>
    <name evidence="8" type="ORF">QO011_002974</name>
</gene>
<evidence type="ECO:0000256" key="4">
    <source>
        <dbReference type="ARBA" id="ARBA00023033"/>
    </source>
</evidence>
<name>A0ABU0J6S5_9HYPH</name>